<feature type="domain" description="Response regulatory" evidence="10">
    <location>
        <begin position="5"/>
        <end position="122"/>
    </location>
</feature>
<evidence type="ECO:0000256" key="9">
    <source>
        <dbReference type="PROSITE-ProRule" id="PRU01091"/>
    </source>
</evidence>
<feature type="DNA-binding region" description="OmpR/PhoB-type" evidence="9">
    <location>
        <begin position="137"/>
        <end position="237"/>
    </location>
</feature>
<evidence type="ECO:0000259" key="10">
    <source>
        <dbReference type="PROSITE" id="PS50110"/>
    </source>
</evidence>
<dbReference type="InterPro" id="IPR016032">
    <property type="entry name" value="Sig_transdc_resp-reg_C-effctor"/>
</dbReference>
<dbReference type="EMBL" id="LO017727">
    <property type="protein sequence ID" value="CRH06116.1"/>
    <property type="molecule type" value="Genomic_DNA"/>
</dbReference>
<evidence type="ECO:0000256" key="1">
    <source>
        <dbReference type="ARBA" id="ARBA00004496"/>
    </source>
</evidence>
<evidence type="ECO:0000256" key="6">
    <source>
        <dbReference type="ARBA" id="ARBA00023125"/>
    </source>
</evidence>
<feature type="domain" description="OmpR/PhoB-type" evidence="11">
    <location>
        <begin position="137"/>
        <end position="237"/>
    </location>
</feature>
<protein>
    <submittedName>
        <fullName evidence="12">DNA-binding response regulator in two-component regulatory system with EnvZ</fullName>
    </submittedName>
</protein>
<dbReference type="FunFam" id="1.10.10.10:FF:000099">
    <property type="entry name" value="Two-component system response regulator TorR"/>
    <property type="match status" value="1"/>
</dbReference>
<dbReference type="SMART" id="SM00448">
    <property type="entry name" value="REC"/>
    <property type="match status" value="1"/>
</dbReference>
<sequence>MEQDRILVVEDDDETRELLLEYLTENGCAVRACSDGQGMWDALQSDDQVDVIVLDIMLPGEDGLTLCKRLSINSETQDIPVIMLTARRGETDRIIGLEMGADDYLPKPFSPRELLARIRSVLRRSRAMPRDNQPKDPAQYRFCGWTLDVKAQRLISPDGVDVTLTGGEFIMLLTFLKHPNEVLDRDQIMAAYRNRESSIFERSIDVQVGRVRKRLQDDPKDPKIIKTVWGKGYILNGRVDLS</sequence>
<dbReference type="Gene3D" id="1.10.10.10">
    <property type="entry name" value="Winged helix-like DNA-binding domain superfamily/Winged helix DNA-binding domain"/>
    <property type="match status" value="1"/>
</dbReference>
<dbReference type="Pfam" id="PF00486">
    <property type="entry name" value="Trans_reg_C"/>
    <property type="match status" value="1"/>
</dbReference>
<dbReference type="Gene3D" id="3.40.50.2300">
    <property type="match status" value="1"/>
</dbReference>
<keyword evidence="4" id="KW-0902">Two-component regulatory system</keyword>
<evidence type="ECO:0000259" key="11">
    <source>
        <dbReference type="PROSITE" id="PS51755"/>
    </source>
</evidence>
<dbReference type="GO" id="GO:0032993">
    <property type="term" value="C:protein-DNA complex"/>
    <property type="evidence" value="ECO:0007669"/>
    <property type="project" value="TreeGrafter"/>
</dbReference>
<evidence type="ECO:0000256" key="4">
    <source>
        <dbReference type="ARBA" id="ARBA00023012"/>
    </source>
</evidence>
<evidence type="ECO:0000256" key="5">
    <source>
        <dbReference type="ARBA" id="ARBA00023015"/>
    </source>
</evidence>
<dbReference type="CDD" id="cd00383">
    <property type="entry name" value="trans_reg_C"/>
    <property type="match status" value="1"/>
</dbReference>
<keyword evidence="5" id="KW-0805">Transcription regulation</keyword>
<dbReference type="InterPro" id="IPR036388">
    <property type="entry name" value="WH-like_DNA-bd_sf"/>
</dbReference>
<comment type="subcellular location">
    <subcellularLocation>
        <location evidence="1">Cytoplasm</location>
    </subcellularLocation>
</comment>
<dbReference type="PROSITE" id="PS51755">
    <property type="entry name" value="OMPR_PHOB"/>
    <property type="match status" value="1"/>
</dbReference>
<gene>
    <name evidence="12" type="primary">ompR</name>
    <name evidence="12" type="ORF">MAGMO_1943</name>
</gene>
<keyword evidence="7" id="KW-0804">Transcription</keyword>
<evidence type="ECO:0000256" key="7">
    <source>
        <dbReference type="ARBA" id="ARBA00023163"/>
    </source>
</evidence>
<keyword evidence="6 9" id="KW-0238">DNA-binding</keyword>
<dbReference type="SUPFAM" id="SSF52172">
    <property type="entry name" value="CheY-like"/>
    <property type="match status" value="1"/>
</dbReference>
<dbReference type="InterPro" id="IPR011006">
    <property type="entry name" value="CheY-like_superfamily"/>
</dbReference>
<dbReference type="GO" id="GO:0005829">
    <property type="term" value="C:cytosol"/>
    <property type="evidence" value="ECO:0007669"/>
    <property type="project" value="TreeGrafter"/>
</dbReference>
<dbReference type="Gene3D" id="6.10.250.690">
    <property type="match status" value="1"/>
</dbReference>
<name>A0A1S7LJY0_MAGMO</name>
<dbReference type="AlphaFoldDB" id="A0A1S7LJY0"/>
<evidence type="ECO:0000256" key="3">
    <source>
        <dbReference type="ARBA" id="ARBA00022553"/>
    </source>
</evidence>
<dbReference type="Pfam" id="PF00072">
    <property type="entry name" value="Response_reg"/>
    <property type="match status" value="1"/>
</dbReference>
<feature type="modified residue" description="4-aspartylphosphate" evidence="8">
    <location>
        <position position="55"/>
    </location>
</feature>
<dbReference type="PANTHER" id="PTHR48111:SF4">
    <property type="entry name" value="DNA-BINDING DUAL TRANSCRIPTIONAL REGULATOR OMPR"/>
    <property type="match status" value="1"/>
</dbReference>
<dbReference type="SUPFAM" id="SSF46894">
    <property type="entry name" value="C-terminal effector domain of the bipartite response regulators"/>
    <property type="match status" value="1"/>
</dbReference>
<reference evidence="12" key="1">
    <citation type="submission" date="2015-04" db="EMBL/GenBank/DDBJ databases">
        <authorList>
            <person name="Syromyatnikov M.Y."/>
            <person name="Popov V.N."/>
        </authorList>
    </citation>
    <scope>NUCLEOTIDE SEQUENCE</scope>
    <source>
        <strain evidence="12">MO-1</strain>
    </source>
</reference>
<keyword evidence="2" id="KW-0963">Cytoplasm</keyword>
<dbReference type="GO" id="GO:0006355">
    <property type="term" value="P:regulation of DNA-templated transcription"/>
    <property type="evidence" value="ECO:0007669"/>
    <property type="project" value="InterPro"/>
</dbReference>
<evidence type="ECO:0000256" key="8">
    <source>
        <dbReference type="PROSITE-ProRule" id="PRU00169"/>
    </source>
</evidence>
<dbReference type="InterPro" id="IPR039420">
    <property type="entry name" value="WalR-like"/>
</dbReference>
<accession>A0A1S7LJY0</accession>
<evidence type="ECO:0000313" key="12">
    <source>
        <dbReference type="EMBL" id="CRH06116.1"/>
    </source>
</evidence>
<dbReference type="InterPro" id="IPR001867">
    <property type="entry name" value="OmpR/PhoB-type_DNA-bd"/>
</dbReference>
<dbReference type="GO" id="GO:0000156">
    <property type="term" value="F:phosphorelay response regulator activity"/>
    <property type="evidence" value="ECO:0007669"/>
    <property type="project" value="TreeGrafter"/>
</dbReference>
<dbReference type="InterPro" id="IPR001789">
    <property type="entry name" value="Sig_transdc_resp-reg_receiver"/>
</dbReference>
<proteinExistence type="predicted"/>
<dbReference type="PANTHER" id="PTHR48111">
    <property type="entry name" value="REGULATOR OF RPOS"/>
    <property type="match status" value="1"/>
</dbReference>
<keyword evidence="3 8" id="KW-0597">Phosphoprotein</keyword>
<dbReference type="GO" id="GO:0000976">
    <property type="term" value="F:transcription cis-regulatory region binding"/>
    <property type="evidence" value="ECO:0007669"/>
    <property type="project" value="TreeGrafter"/>
</dbReference>
<dbReference type="PROSITE" id="PS50110">
    <property type="entry name" value="RESPONSE_REGULATORY"/>
    <property type="match status" value="1"/>
</dbReference>
<evidence type="ECO:0000256" key="2">
    <source>
        <dbReference type="ARBA" id="ARBA00022490"/>
    </source>
</evidence>
<organism evidence="12">
    <name type="scientific">Magnetococcus massalia (strain MO-1)</name>
    <dbReference type="NCBI Taxonomy" id="451514"/>
    <lineage>
        <taxon>Bacteria</taxon>
        <taxon>Pseudomonadati</taxon>
        <taxon>Pseudomonadota</taxon>
        <taxon>Magnetococcia</taxon>
        <taxon>Magnetococcales</taxon>
        <taxon>Magnetococcaceae</taxon>
        <taxon>Magnetococcus</taxon>
    </lineage>
</organism>
<dbReference type="SMART" id="SM00862">
    <property type="entry name" value="Trans_reg_C"/>
    <property type="match status" value="1"/>
</dbReference>